<protein>
    <submittedName>
        <fullName evidence="2">Uncharacterized protein</fullName>
    </submittedName>
</protein>
<feature type="region of interest" description="Disordered" evidence="1">
    <location>
        <begin position="29"/>
        <end position="51"/>
    </location>
</feature>
<evidence type="ECO:0000313" key="2">
    <source>
        <dbReference type="EMBL" id="KAF3036536.1"/>
    </source>
</evidence>
<dbReference type="Proteomes" id="UP000758155">
    <property type="component" value="Unassembled WGS sequence"/>
</dbReference>
<comment type="caution">
    <text evidence="2">The sequence shown here is derived from an EMBL/GenBank/DDBJ whole genome shotgun (WGS) entry which is preliminary data.</text>
</comment>
<keyword evidence="3" id="KW-1185">Reference proteome</keyword>
<sequence>MSCTNADKRSTPVKKPALSFDENGVVALVEPDAESSSERTPRAVPPKELRDPMSNFIGQPVYRKEIDSPLEGGRFGDGAPFFNSNGPTVRQLLSDTLHHSADRDIDYVFLIGLQDILFQLQHIVPLGRTLRLCAVSERAYEDGDLNSIDSNAAIDTLPEKISVAVFFGFNRGQDLKNRGFYDSLLPALILHHIHSVLPMTEPMSDAMLTDRDAVACNYCLGDPSSRKFGQCRQPYRQLISPEDNKIEDVEERELKQHYLILSSQNVGRAHAPITLDDKSERASEPPTPTPSSSLMTRYSLRPKTSTPSAAEDES</sequence>
<feature type="compositionally biased region" description="Basic and acidic residues" evidence="1">
    <location>
        <begin position="36"/>
        <end position="51"/>
    </location>
</feature>
<dbReference type="EMBL" id="SWKV01000049">
    <property type="protein sequence ID" value="KAF3036536.1"/>
    <property type="molecule type" value="Genomic_DNA"/>
</dbReference>
<name>A0A9P4WMM2_9PLEO</name>
<gene>
    <name evidence="2" type="ORF">E8E12_001509</name>
</gene>
<organism evidence="2 3">
    <name type="scientific">Didymella heteroderae</name>
    <dbReference type="NCBI Taxonomy" id="1769908"/>
    <lineage>
        <taxon>Eukaryota</taxon>
        <taxon>Fungi</taxon>
        <taxon>Dikarya</taxon>
        <taxon>Ascomycota</taxon>
        <taxon>Pezizomycotina</taxon>
        <taxon>Dothideomycetes</taxon>
        <taxon>Pleosporomycetidae</taxon>
        <taxon>Pleosporales</taxon>
        <taxon>Pleosporineae</taxon>
        <taxon>Didymellaceae</taxon>
        <taxon>Didymella</taxon>
    </lineage>
</organism>
<proteinExistence type="predicted"/>
<evidence type="ECO:0000313" key="3">
    <source>
        <dbReference type="Proteomes" id="UP000758155"/>
    </source>
</evidence>
<evidence type="ECO:0000256" key="1">
    <source>
        <dbReference type="SAM" id="MobiDB-lite"/>
    </source>
</evidence>
<feature type="region of interest" description="Disordered" evidence="1">
    <location>
        <begin position="271"/>
        <end position="314"/>
    </location>
</feature>
<reference evidence="2" key="1">
    <citation type="submission" date="2019-04" db="EMBL/GenBank/DDBJ databases">
        <title>Sequencing of skin fungus with MAO and IRED activity.</title>
        <authorList>
            <person name="Marsaioli A.J."/>
            <person name="Bonatto J.M.C."/>
            <person name="Reis Junior O."/>
        </authorList>
    </citation>
    <scope>NUCLEOTIDE SEQUENCE</scope>
    <source>
        <strain evidence="2">28M1</strain>
    </source>
</reference>
<accession>A0A9P4WMM2</accession>
<dbReference type="AlphaFoldDB" id="A0A9P4WMM2"/>